<evidence type="ECO:0000313" key="10">
    <source>
        <dbReference type="EMBL" id="GHH01522.1"/>
    </source>
</evidence>
<evidence type="ECO:0000256" key="1">
    <source>
        <dbReference type="ARBA" id="ARBA00000085"/>
    </source>
</evidence>
<dbReference type="Proteomes" id="UP000635387">
    <property type="component" value="Unassembled WGS sequence"/>
</dbReference>
<feature type="domain" description="Histidine kinase" evidence="9">
    <location>
        <begin position="473"/>
        <end position="697"/>
    </location>
</feature>
<evidence type="ECO:0000259" key="9">
    <source>
        <dbReference type="PROSITE" id="PS50109"/>
    </source>
</evidence>
<keyword evidence="5" id="KW-0547">Nucleotide-binding</keyword>
<evidence type="ECO:0000256" key="4">
    <source>
        <dbReference type="ARBA" id="ARBA00022679"/>
    </source>
</evidence>
<dbReference type="RefSeq" id="WP_191250725.1">
    <property type="nucleotide sequence ID" value="NZ_BNAY01000001.1"/>
</dbReference>
<dbReference type="InterPro" id="IPR005467">
    <property type="entry name" value="His_kinase_dom"/>
</dbReference>
<dbReference type="PANTHER" id="PTHR43065">
    <property type="entry name" value="SENSOR HISTIDINE KINASE"/>
    <property type="match status" value="1"/>
</dbReference>
<evidence type="ECO:0000256" key="5">
    <source>
        <dbReference type="ARBA" id="ARBA00022741"/>
    </source>
</evidence>
<protein>
    <recommendedName>
        <fullName evidence="2">histidine kinase</fullName>
        <ecNumber evidence="2">2.7.13.3</ecNumber>
    </recommendedName>
</protein>
<dbReference type="Pfam" id="PF02518">
    <property type="entry name" value="HATPase_c"/>
    <property type="match status" value="1"/>
</dbReference>
<evidence type="ECO:0000256" key="7">
    <source>
        <dbReference type="ARBA" id="ARBA00022840"/>
    </source>
</evidence>
<keyword evidence="8" id="KW-0902">Two-component regulatory system</keyword>
<sequence>MTIANLRFAPAILQRLGEELVPHPDLGVMELIRNAYDADAETCTVELQHADASGGRVVISDTGDGMRSNEIRDGWLLLGKSPKAESTLSRTGRRKVGEKGLGRLAALRLGRHVVLTTRPREEPGTEYVLKIDWEDFASAETVEDVGLTIERHSTTAEPGTVIEILDLRTGFSSRDIDRLARSVVLLTGPFDGPDEFTVTLDAPKFRDLERLVHDKYFDECEYQILATLDEDGLASAQLVDWRGKEIASADHSEISSSGFGRNNQPIPRYFAPAATFELWTFNLSKKDFTIRNSRRAVREVANWLKVVGGVHLYHRGLRVHPYGDEGHDWLDMNLRRARSPELRPSTNTAIGRISVQDEENQLTPKTDRMGFLENYSFMDLREFGRNVLDWAATRRLQVREDRRTQEKQDAESRASQAWSNVQDLIKNISPAERKALQSATSELRRAYDEKVYTIEQDLLLYRTLATVGTTTAVFAHETKRPVGQIISAAQVVERRAKSLIEDAVFDSRLAKQIAAITTAATSLSTFADIPLRLLESQKRKSQTLDINPIISDVISIFQPHLDQANIIISLEQASAGAPVVTMVALIEAIVANLLANAVYAFTRPNDLADAQRTILVVTEDSEEVVTMRILDNGPGIDTVQLPVKDIWLPGKTTREDGTGLGLTIVRDIVQDMDGEVEALASSRLGGAEFVIRLPRAMSR</sequence>
<evidence type="ECO:0000256" key="2">
    <source>
        <dbReference type="ARBA" id="ARBA00012438"/>
    </source>
</evidence>
<evidence type="ECO:0000256" key="6">
    <source>
        <dbReference type="ARBA" id="ARBA00022777"/>
    </source>
</evidence>
<keyword evidence="11" id="KW-1185">Reference proteome</keyword>
<accession>A0ABQ3L479</accession>
<dbReference type="PANTHER" id="PTHR43065:SF10">
    <property type="entry name" value="PEROXIDE STRESS-ACTIVATED HISTIDINE KINASE MAK3"/>
    <property type="match status" value="1"/>
</dbReference>
<proteinExistence type="predicted"/>
<dbReference type="InterPro" id="IPR004358">
    <property type="entry name" value="Sig_transdc_His_kin-like_C"/>
</dbReference>
<keyword evidence="6" id="KW-0418">Kinase</keyword>
<dbReference type="PROSITE" id="PS50109">
    <property type="entry name" value="HIS_KIN"/>
    <property type="match status" value="1"/>
</dbReference>
<dbReference type="SMART" id="SM00387">
    <property type="entry name" value="HATPase_c"/>
    <property type="match status" value="1"/>
</dbReference>
<gene>
    <name evidence="10" type="ORF">GCM10017790_01560</name>
</gene>
<dbReference type="Gene3D" id="3.30.565.10">
    <property type="entry name" value="Histidine kinase-like ATPase, C-terminal domain"/>
    <property type="match status" value="2"/>
</dbReference>
<comment type="caution">
    <text evidence="10">The sequence shown here is derived from an EMBL/GenBank/DDBJ whole genome shotgun (WGS) entry which is preliminary data.</text>
</comment>
<dbReference type="Pfam" id="PF13589">
    <property type="entry name" value="HATPase_c_3"/>
    <property type="match status" value="1"/>
</dbReference>
<evidence type="ECO:0000256" key="3">
    <source>
        <dbReference type="ARBA" id="ARBA00022553"/>
    </source>
</evidence>
<keyword evidence="4" id="KW-0808">Transferase</keyword>
<keyword evidence="7" id="KW-0067">ATP-binding</keyword>
<dbReference type="EMBL" id="BNAY01000001">
    <property type="protein sequence ID" value="GHH01522.1"/>
    <property type="molecule type" value="Genomic_DNA"/>
</dbReference>
<evidence type="ECO:0000313" key="11">
    <source>
        <dbReference type="Proteomes" id="UP000635387"/>
    </source>
</evidence>
<reference evidence="11" key="1">
    <citation type="journal article" date="2019" name="Int. J. Syst. Evol. Microbiol.">
        <title>The Global Catalogue of Microorganisms (GCM) 10K type strain sequencing project: providing services to taxonomists for standard genome sequencing and annotation.</title>
        <authorList>
            <consortium name="The Broad Institute Genomics Platform"/>
            <consortium name="The Broad Institute Genome Sequencing Center for Infectious Disease"/>
            <person name="Wu L."/>
            <person name="Ma J."/>
        </authorList>
    </citation>
    <scope>NUCLEOTIDE SEQUENCE [LARGE SCALE GENOMIC DNA]</scope>
    <source>
        <strain evidence="11">CGMCC 4.7683</strain>
    </source>
</reference>
<name>A0ABQ3L479_9PSEU</name>
<keyword evidence="3" id="KW-0597">Phosphoprotein</keyword>
<dbReference type="PRINTS" id="PR00344">
    <property type="entry name" value="BCTRLSENSOR"/>
</dbReference>
<organism evidence="10 11">
    <name type="scientific">Amycolatopsis oliviviridis</name>
    <dbReference type="NCBI Taxonomy" id="1471590"/>
    <lineage>
        <taxon>Bacteria</taxon>
        <taxon>Bacillati</taxon>
        <taxon>Actinomycetota</taxon>
        <taxon>Actinomycetes</taxon>
        <taxon>Pseudonocardiales</taxon>
        <taxon>Pseudonocardiaceae</taxon>
        <taxon>Amycolatopsis</taxon>
    </lineage>
</organism>
<dbReference type="SUPFAM" id="SSF55874">
    <property type="entry name" value="ATPase domain of HSP90 chaperone/DNA topoisomerase II/histidine kinase"/>
    <property type="match status" value="2"/>
</dbReference>
<evidence type="ECO:0000256" key="8">
    <source>
        <dbReference type="ARBA" id="ARBA00023012"/>
    </source>
</evidence>
<comment type="catalytic activity">
    <reaction evidence="1">
        <text>ATP + protein L-histidine = ADP + protein N-phospho-L-histidine.</text>
        <dbReference type="EC" id="2.7.13.3"/>
    </reaction>
</comment>
<dbReference type="InterPro" id="IPR036890">
    <property type="entry name" value="HATPase_C_sf"/>
</dbReference>
<dbReference type="InterPro" id="IPR003594">
    <property type="entry name" value="HATPase_dom"/>
</dbReference>
<dbReference type="EC" id="2.7.13.3" evidence="2"/>